<reference evidence="2 3" key="1">
    <citation type="journal article" date="2020" name="Cell">
        <title>Large-Scale Comparative Analyses of Tick Genomes Elucidate Their Genetic Diversity and Vector Capacities.</title>
        <authorList>
            <consortium name="Tick Genome and Microbiome Consortium (TIGMIC)"/>
            <person name="Jia N."/>
            <person name="Wang J."/>
            <person name="Shi W."/>
            <person name="Du L."/>
            <person name="Sun Y."/>
            <person name="Zhan W."/>
            <person name="Jiang J.F."/>
            <person name="Wang Q."/>
            <person name="Zhang B."/>
            <person name="Ji P."/>
            <person name="Bell-Sakyi L."/>
            <person name="Cui X.M."/>
            <person name="Yuan T.T."/>
            <person name="Jiang B.G."/>
            <person name="Yang W.F."/>
            <person name="Lam T.T."/>
            <person name="Chang Q.C."/>
            <person name="Ding S.J."/>
            <person name="Wang X.J."/>
            <person name="Zhu J.G."/>
            <person name="Ruan X.D."/>
            <person name="Zhao L."/>
            <person name="Wei J.T."/>
            <person name="Ye R.Z."/>
            <person name="Que T.C."/>
            <person name="Du C.H."/>
            <person name="Zhou Y.H."/>
            <person name="Cheng J.X."/>
            <person name="Dai P.F."/>
            <person name="Guo W.B."/>
            <person name="Han X.H."/>
            <person name="Huang E.J."/>
            <person name="Li L.F."/>
            <person name="Wei W."/>
            <person name="Gao Y.C."/>
            <person name="Liu J.Z."/>
            <person name="Shao H.Z."/>
            <person name="Wang X."/>
            <person name="Wang C.C."/>
            <person name="Yang T.C."/>
            <person name="Huo Q.B."/>
            <person name="Li W."/>
            <person name="Chen H.Y."/>
            <person name="Chen S.E."/>
            <person name="Zhou L.G."/>
            <person name="Ni X.B."/>
            <person name="Tian J.H."/>
            <person name="Sheng Y."/>
            <person name="Liu T."/>
            <person name="Pan Y.S."/>
            <person name="Xia L.Y."/>
            <person name="Li J."/>
            <person name="Zhao F."/>
            <person name="Cao W.C."/>
        </authorList>
    </citation>
    <scope>NUCLEOTIDE SEQUENCE [LARGE SCALE GENOMIC DNA]</scope>
    <source>
        <strain evidence="2">HaeL-2018</strain>
    </source>
</reference>
<dbReference type="AlphaFoldDB" id="A0A9J6FMV3"/>
<sequence length="304" mass="33447">MAAMISPKVRQALQQFQRDAMIPHHLSTIVNNTATLQAKTPQGQRCPGIPTNKHPRCPKLPRDDIKVVIHLCEGMNVARGSVVTLRDSVLHAAGLEPAEATEDLLGINHEQNIIVLGHRMDDCPYSERSYCSTFGLANPMDERTTPWATNATRSATGLRLFSNSVSGGNSKPLVSLRKDADGTTPLLSPGCPTTGLPQAQLQQATTVYQRSDELALKRKSVARRTAPLYSRIGRASDELRRERHRSSPQVQRDDEREGNIPGIQPCASFAQLHRGHAACSLCSYPFREDLHDLQQRGGTRHSSP</sequence>
<evidence type="ECO:0000256" key="1">
    <source>
        <dbReference type="SAM" id="MobiDB-lite"/>
    </source>
</evidence>
<keyword evidence="3" id="KW-1185">Reference proteome</keyword>
<organism evidence="2 3">
    <name type="scientific">Haemaphysalis longicornis</name>
    <name type="common">Bush tick</name>
    <dbReference type="NCBI Taxonomy" id="44386"/>
    <lineage>
        <taxon>Eukaryota</taxon>
        <taxon>Metazoa</taxon>
        <taxon>Ecdysozoa</taxon>
        <taxon>Arthropoda</taxon>
        <taxon>Chelicerata</taxon>
        <taxon>Arachnida</taxon>
        <taxon>Acari</taxon>
        <taxon>Parasitiformes</taxon>
        <taxon>Ixodida</taxon>
        <taxon>Ixodoidea</taxon>
        <taxon>Ixodidae</taxon>
        <taxon>Haemaphysalinae</taxon>
        <taxon>Haemaphysalis</taxon>
    </lineage>
</organism>
<proteinExistence type="predicted"/>
<protein>
    <submittedName>
        <fullName evidence="2">Uncharacterized protein</fullName>
    </submittedName>
</protein>
<dbReference type="VEuPathDB" id="VectorBase:HLOH_045998"/>
<dbReference type="EMBL" id="JABSTR010000002">
    <property type="protein sequence ID" value="KAH9364195.1"/>
    <property type="molecule type" value="Genomic_DNA"/>
</dbReference>
<name>A0A9J6FMV3_HAELO</name>
<feature type="region of interest" description="Disordered" evidence="1">
    <location>
        <begin position="227"/>
        <end position="262"/>
    </location>
</feature>
<gene>
    <name evidence="2" type="ORF">HPB48_007582</name>
</gene>
<evidence type="ECO:0000313" key="3">
    <source>
        <dbReference type="Proteomes" id="UP000821853"/>
    </source>
</evidence>
<accession>A0A9J6FMV3</accession>
<evidence type="ECO:0000313" key="2">
    <source>
        <dbReference type="EMBL" id="KAH9364195.1"/>
    </source>
</evidence>
<comment type="caution">
    <text evidence="2">The sequence shown here is derived from an EMBL/GenBank/DDBJ whole genome shotgun (WGS) entry which is preliminary data.</text>
</comment>
<dbReference type="Proteomes" id="UP000821853">
    <property type="component" value="Chromosome 10"/>
</dbReference>